<dbReference type="AlphaFoldDB" id="A0A1V2I5M8"/>
<comment type="caution">
    <text evidence="1">The sequence shown here is derived from an EMBL/GenBank/DDBJ whole genome shotgun (WGS) entry which is preliminary data.</text>
</comment>
<dbReference type="Proteomes" id="UP000188929">
    <property type="component" value="Unassembled WGS sequence"/>
</dbReference>
<evidence type="ECO:0000313" key="2">
    <source>
        <dbReference type="Proteomes" id="UP000188929"/>
    </source>
</evidence>
<organism evidence="1 2">
    <name type="scientific">Pseudofrankia asymbiotica</name>
    <dbReference type="NCBI Taxonomy" id="1834516"/>
    <lineage>
        <taxon>Bacteria</taxon>
        <taxon>Bacillati</taxon>
        <taxon>Actinomycetota</taxon>
        <taxon>Actinomycetes</taxon>
        <taxon>Frankiales</taxon>
        <taxon>Frankiaceae</taxon>
        <taxon>Pseudofrankia</taxon>
    </lineage>
</organism>
<proteinExistence type="predicted"/>
<keyword evidence="2" id="KW-1185">Reference proteome</keyword>
<dbReference type="Gene3D" id="2.30.110.10">
    <property type="entry name" value="Electron Transport, Fmn-binding Protein, Chain A"/>
    <property type="match status" value="1"/>
</dbReference>
<dbReference type="InterPro" id="IPR004378">
    <property type="entry name" value="F420H2_quin_Rdtase"/>
</dbReference>
<dbReference type="Pfam" id="PF04075">
    <property type="entry name" value="F420H2_quin_red"/>
    <property type="match status" value="1"/>
</dbReference>
<dbReference type="InterPro" id="IPR012349">
    <property type="entry name" value="Split_barrel_FMN-bd"/>
</dbReference>
<name>A0A1V2I5M8_9ACTN</name>
<reference evidence="2" key="1">
    <citation type="submission" date="2016-10" db="EMBL/GenBank/DDBJ databases">
        <title>Frankia sp. NRRL B-16386 Genome sequencing.</title>
        <authorList>
            <person name="Ghodhbane-Gtari F."/>
            <person name="Swanson E."/>
            <person name="Gueddou A."/>
            <person name="Hezbri K."/>
            <person name="Ktari K."/>
            <person name="Nouioui I."/>
            <person name="Morris K."/>
            <person name="Simpson S."/>
            <person name="Abebe-Akele F."/>
            <person name="Thomas K."/>
            <person name="Gtari M."/>
            <person name="Tisa L.S."/>
        </authorList>
    </citation>
    <scope>NUCLEOTIDE SEQUENCE [LARGE SCALE GENOMIC DNA]</scope>
    <source>
        <strain evidence="2">NRRL B-16386</strain>
    </source>
</reference>
<dbReference type="STRING" id="1834516.BL253_28615"/>
<dbReference type="OrthoDB" id="5186446at2"/>
<dbReference type="GO" id="GO:0016491">
    <property type="term" value="F:oxidoreductase activity"/>
    <property type="evidence" value="ECO:0007669"/>
    <property type="project" value="InterPro"/>
</dbReference>
<sequence>MSAHPAETPRHYLKPPWFARVVGNRMAARFRPDVVWQLSVDGWQSGRRQRTPVAVLDHDGDRYLISARGQTDWSLNLSAAGRGQLDHGGRTEDIEVADVPVPARPPLIDAYLANYGRMPTVGASFRALPDPADHPTFRITRSAPRA</sequence>
<dbReference type="RefSeq" id="WP_076820499.1">
    <property type="nucleotide sequence ID" value="NZ_MOMC01000065.1"/>
</dbReference>
<evidence type="ECO:0000313" key="1">
    <source>
        <dbReference type="EMBL" id="ONH24971.1"/>
    </source>
</evidence>
<dbReference type="EMBL" id="MOMC01000065">
    <property type="protein sequence ID" value="ONH24971.1"/>
    <property type="molecule type" value="Genomic_DNA"/>
</dbReference>
<accession>A0A1V2I5M8</accession>
<protein>
    <submittedName>
        <fullName evidence="1">Deazaflavin-dependent nitroreductase</fullName>
    </submittedName>
</protein>
<gene>
    <name evidence="1" type="ORF">BL253_28615</name>
</gene>